<evidence type="ECO:0000256" key="6">
    <source>
        <dbReference type="ARBA" id="ARBA00022857"/>
    </source>
</evidence>
<evidence type="ECO:0000313" key="11">
    <source>
        <dbReference type="EMBL" id="MDT0545240.1"/>
    </source>
</evidence>
<evidence type="ECO:0000256" key="5">
    <source>
        <dbReference type="ARBA" id="ARBA00022842"/>
    </source>
</evidence>
<dbReference type="PANTHER" id="PTHR36999">
    <property type="entry name" value="ISOCITRATE DEHYDROGENASE [NADP]"/>
    <property type="match status" value="1"/>
</dbReference>
<dbReference type="NCBIfam" id="TIGR00178">
    <property type="entry name" value="monomer_idh"/>
    <property type="match status" value="1"/>
</dbReference>
<dbReference type="RefSeq" id="WP_311725715.1">
    <property type="nucleotide sequence ID" value="NZ_JAVRFD010000010.1"/>
</dbReference>
<protein>
    <recommendedName>
        <fullName evidence="10">Isocitrate dehydrogenase [NADP]</fullName>
        <ecNumber evidence="10">1.1.1.42</ecNumber>
    </recommendedName>
    <alternativeName>
        <fullName evidence="10">Oxalosuccinate decarboxylase</fullName>
    </alternativeName>
</protein>
<accession>A0ABU2XH34</accession>
<dbReference type="SUPFAM" id="SSF53659">
    <property type="entry name" value="Isocitrate/Isopropylmalate dehydrogenase-like"/>
    <property type="match status" value="1"/>
</dbReference>
<evidence type="ECO:0000256" key="1">
    <source>
        <dbReference type="ARBA" id="ARBA00001946"/>
    </source>
</evidence>
<keyword evidence="4" id="KW-0479">Metal-binding</keyword>
<keyword evidence="2 10" id="KW-0329">Glyoxylate bypass</keyword>
<dbReference type="PANTHER" id="PTHR36999:SF1">
    <property type="entry name" value="ISOCITRATE DEHYDROGENASE (NADP(+))"/>
    <property type="match status" value="1"/>
</dbReference>
<comment type="similarity">
    <text evidence="9 10">Belongs to the monomeric-type IDH family.</text>
</comment>
<gene>
    <name evidence="11" type="ORF">RND15_21350</name>
</gene>
<reference evidence="11" key="1">
    <citation type="submission" date="2024-05" db="EMBL/GenBank/DDBJ databases">
        <title>30 novel species of actinomycetes from the DSMZ collection.</title>
        <authorList>
            <person name="Nouioui I."/>
        </authorList>
    </citation>
    <scope>NUCLEOTIDE SEQUENCE</scope>
    <source>
        <strain evidence="11">DSM 41529</strain>
    </source>
</reference>
<sequence length="739" mass="79423">MTDSTIIYTHTDEAPALATYSFLPVVQAYASTAGVAVETRDISLAGRIIAVFPEYLEEGLRIPDALAELGELAKTPEANIIKLPNISASIPQLKAAVAELQQQGYTLPDYPDDPKTDEEREIRARYDKVKGSAVNPVLREGNSDRRAPASVKNYAKTHPHRMGAWTAESKTNVATMGVDDFRATEKSAVVAEAGSLRIELAGDDGSTTVLRESVPVLAGEVVDASVMRVAALREFLTAQVARAKAEDVLFSLHLKATMMKVSDPIVFGHAVRAFFPKTFAEYGEVFAAAGLTPNDGLGGILKGVESLPEGARIKESFEAELAEGPRMAMVDSDRGITNLHVPSDVIVDASMPAMIRTSGHMWGPDGQEHDTLAVLPDSSYAGIYQAVLDDCRANGALDPATMGSVPNVGLMAQKAEEYGSHDKTFEIPVTGTVRVVDEAGNVVLEQVVGAGDIFRMCQTKDLPIRDWVKLAVTRARATGDPAVFWLDENRAHDAQLIEKVKAYLPEHDTEGLQIEIKAPVDAITFSLERIRRGENAISVTGNVLRDYLTDLFPILELGTSAKMLSVVPLMAGGGLFETGAGGSAPKHVQQLVKENYLRWDSLGEFFALVPSLEQYAKTTGNARAQVLADTLDRATATFLNEDKSPSRRVGGIDNRGSHFYLSLYWAQELAGQTDDAGLAKAFGPLAETLAAQEQTIVDELIAVQGEPAEIGGYYQPDPAKAAAVMRPSATFNQALATLG</sequence>
<evidence type="ECO:0000256" key="3">
    <source>
        <dbReference type="ARBA" id="ARBA00022532"/>
    </source>
</evidence>
<name>A0ABU2XH34_9ACTN</name>
<comment type="catalytic activity">
    <reaction evidence="8 10">
        <text>D-threo-isocitrate + NADP(+) = 2-oxoglutarate + CO2 + NADPH</text>
        <dbReference type="Rhea" id="RHEA:19629"/>
        <dbReference type="ChEBI" id="CHEBI:15562"/>
        <dbReference type="ChEBI" id="CHEBI:16526"/>
        <dbReference type="ChEBI" id="CHEBI:16810"/>
        <dbReference type="ChEBI" id="CHEBI:57783"/>
        <dbReference type="ChEBI" id="CHEBI:58349"/>
        <dbReference type="EC" id="1.1.1.42"/>
    </reaction>
</comment>
<comment type="cofactor">
    <cofactor evidence="1">
        <name>Mg(2+)</name>
        <dbReference type="ChEBI" id="CHEBI:18420"/>
    </cofactor>
</comment>
<organism evidence="11 12">
    <name type="scientific">Streptomyces lonegramiae</name>
    <dbReference type="NCBI Taxonomy" id="3075524"/>
    <lineage>
        <taxon>Bacteria</taxon>
        <taxon>Bacillati</taxon>
        <taxon>Actinomycetota</taxon>
        <taxon>Actinomycetes</taxon>
        <taxon>Kitasatosporales</taxon>
        <taxon>Streptomycetaceae</taxon>
        <taxon>Streptomyces</taxon>
    </lineage>
</organism>
<evidence type="ECO:0000256" key="10">
    <source>
        <dbReference type="PIRNR" id="PIRNR009407"/>
    </source>
</evidence>
<proteinExistence type="inferred from homology"/>
<keyword evidence="6 10" id="KW-0521">NADP</keyword>
<keyword evidence="5" id="KW-0460">Magnesium</keyword>
<dbReference type="EMBL" id="JAVRFD010000010">
    <property type="protein sequence ID" value="MDT0545240.1"/>
    <property type="molecule type" value="Genomic_DNA"/>
</dbReference>
<dbReference type="InterPro" id="IPR004436">
    <property type="entry name" value="Isocitrate_DH_NADP_mono"/>
</dbReference>
<comment type="caution">
    <text evidence="11">The sequence shown here is derived from an EMBL/GenBank/DDBJ whole genome shotgun (WGS) entry which is preliminary data.</text>
</comment>
<keyword evidence="12" id="KW-1185">Reference proteome</keyword>
<keyword evidence="7 10" id="KW-0560">Oxidoreductase</keyword>
<dbReference type="GO" id="GO:0004450">
    <property type="term" value="F:isocitrate dehydrogenase (NADP+) activity"/>
    <property type="evidence" value="ECO:0007669"/>
    <property type="project" value="UniProtKB-EC"/>
</dbReference>
<dbReference type="Pfam" id="PF03971">
    <property type="entry name" value="IDH"/>
    <property type="match status" value="1"/>
</dbReference>
<evidence type="ECO:0000256" key="4">
    <source>
        <dbReference type="ARBA" id="ARBA00022723"/>
    </source>
</evidence>
<dbReference type="EC" id="1.1.1.42" evidence="10"/>
<dbReference type="Proteomes" id="UP001180754">
    <property type="component" value="Unassembled WGS sequence"/>
</dbReference>
<evidence type="ECO:0000313" key="12">
    <source>
        <dbReference type="Proteomes" id="UP001180754"/>
    </source>
</evidence>
<dbReference type="PIRSF" id="PIRSF009407">
    <property type="entry name" value="IDH_monmr"/>
    <property type="match status" value="1"/>
</dbReference>
<evidence type="ECO:0000256" key="9">
    <source>
        <dbReference type="ARBA" id="ARBA00046318"/>
    </source>
</evidence>
<keyword evidence="3 10" id="KW-0816">Tricarboxylic acid cycle</keyword>
<evidence type="ECO:0000256" key="8">
    <source>
        <dbReference type="ARBA" id="ARBA00023554"/>
    </source>
</evidence>
<evidence type="ECO:0000256" key="7">
    <source>
        <dbReference type="ARBA" id="ARBA00023002"/>
    </source>
</evidence>
<evidence type="ECO:0000256" key="2">
    <source>
        <dbReference type="ARBA" id="ARBA00022435"/>
    </source>
</evidence>